<evidence type="ECO:0000256" key="3">
    <source>
        <dbReference type="ARBA" id="ARBA00023125"/>
    </source>
</evidence>
<dbReference type="Proteomes" id="UP000030762">
    <property type="component" value="Unassembled WGS sequence"/>
</dbReference>
<proteinExistence type="inferred from homology"/>
<evidence type="ECO:0000256" key="1">
    <source>
        <dbReference type="ARBA" id="ARBA00004123"/>
    </source>
</evidence>
<dbReference type="GeneID" id="19953938"/>
<evidence type="ECO:0000259" key="8">
    <source>
        <dbReference type="SMART" id="SM00415"/>
    </source>
</evidence>
<dbReference type="Gene3D" id="1.10.10.10">
    <property type="entry name" value="Winged helix-like DNA-binding domain superfamily/Winged helix DNA-binding domain"/>
    <property type="match status" value="1"/>
</dbReference>
<dbReference type="GO" id="GO:0043565">
    <property type="term" value="F:sequence-specific DNA binding"/>
    <property type="evidence" value="ECO:0007669"/>
    <property type="project" value="InterPro"/>
</dbReference>
<dbReference type="PANTHER" id="PTHR10015:SF206">
    <property type="entry name" value="HSF-TYPE DNA-BINDING DOMAIN-CONTAINING PROTEIN"/>
    <property type="match status" value="1"/>
</dbReference>
<protein>
    <recommendedName>
        <fullName evidence="8">HSF-type DNA-binding domain-containing protein</fullName>
    </recommendedName>
</protein>
<dbReference type="VEuPathDB" id="FungiDB:SDRG_13211"/>
<organism evidence="9 10">
    <name type="scientific">Saprolegnia diclina (strain VS20)</name>
    <dbReference type="NCBI Taxonomy" id="1156394"/>
    <lineage>
        <taxon>Eukaryota</taxon>
        <taxon>Sar</taxon>
        <taxon>Stramenopiles</taxon>
        <taxon>Oomycota</taxon>
        <taxon>Saprolegniomycetes</taxon>
        <taxon>Saprolegniales</taxon>
        <taxon>Saprolegniaceae</taxon>
        <taxon>Saprolegnia</taxon>
    </lineage>
</organism>
<keyword evidence="5" id="KW-0539">Nucleus</keyword>
<dbReference type="InterPro" id="IPR036388">
    <property type="entry name" value="WH-like_DNA-bd_sf"/>
</dbReference>
<dbReference type="OMA" id="GVIWEFQ"/>
<accession>T0Q3B7</accession>
<evidence type="ECO:0000256" key="6">
    <source>
        <dbReference type="RuleBase" id="RU004020"/>
    </source>
</evidence>
<dbReference type="PRINTS" id="PR00056">
    <property type="entry name" value="HSFDOMAIN"/>
</dbReference>
<keyword evidence="4" id="KW-0804">Transcription</keyword>
<dbReference type="GO" id="GO:0005634">
    <property type="term" value="C:nucleus"/>
    <property type="evidence" value="ECO:0007669"/>
    <property type="project" value="UniProtKB-SubCell"/>
</dbReference>
<dbReference type="STRING" id="1156394.T0Q3B7"/>
<dbReference type="InParanoid" id="T0Q3B7"/>
<keyword evidence="3" id="KW-0238">DNA-binding</keyword>
<sequence length="178" mass="20412">MARAPPLFIRKTFILFSGAPRELAEWARNGTTILIHDSHVFARELLPRHFKHNNFLSFVRQLNFYGFHKCKRDDGSGVIWEFQHDAFVQHKPELMRTIQRHQAAPVVVASPTKPSPPDETAMVALRRQIQAVQTQFDQAARQISELSQVIASLDEPHKTSFPEPISNRLMSGELWSAF</sequence>
<comment type="similarity">
    <text evidence="6">Belongs to the HSF family.</text>
</comment>
<evidence type="ECO:0000313" key="9">
    <source>
        <dbReference type="EMBL" id="EQC29056.1"/>
    </source>
</evidence>
<keyword evidence="7" id="KW-0175">Coiled coil</keyword>
<dbReference type="Pfam" id="PF00447">
    <property type="entry name" value="HSF_DNA-bind"/>
    <property type="match status" value="1"/>
</dbReference>
<evidence type="ECO:0000256" key="7">
    <source>
        <dbReference type="SAM" id="Coils"/>
    </source>
</evidence>
<evidence type="ECO:0000256" key="2">
    <source>
        <dbReference type="ARBA" id="ARBA00023015"/>
    </source>
</evidence>
<reference evidence="9 10" key="1">
    <citation type="submission" date="2012-04" db="EMBL/GenBank/DDBJ databases">
        <title>The Genome Sequence of Saprolegnia declina VS20.</title>
        <authorList>
            <consortium name="The Broad Institute Genome Sequencing Platform"/>
            <person name="Russ C."/>
            <person name="Nusbaum C."/>
            <person name="Tyler B."/>
            <person name="van West P."/>
            <person name="Dieguez-Uribeondo J."/>
            <person name="de Bruijn I."/>
            <person name="Tripathy S."/>
            <person name="Jiang R."/>
            <person name="Young S.K."/>
            <person name="Zeng Q."/>
            <person name="Gargeya S."/>
            <person name="Fitzgerald M."/>
            <person name="Haas B."/>
            <person name="Abouelleil A."/>
            <person name="Alvarado L."/>
            <person name="Arachchi H.M."/>
            <person name="Berlin A."/>
            <person name="Chapman S.B."/>
            <person name="Goldberg J."/>
            <person name="Griggs A."/>
            <person name="Gujja S."/>
            <person name="Hansen M."/>
            <person name="Howarth C."/>
            <person name="Imamovic A."/>
            <person name="Larimer J."/>
            <person name="McCowen C."/>
            <person name="Montmayeur A."/>
            <person name="Murphy C."/>
            <person name="Neiman D."/>
            <person name="Pearson M."/>
            <person name="Priest M."/>
            <person name="Roberts A."/>
            <person name="Saif S."/>
            <person name="Shea T."/>
            <person name="Sisk P."/>
            <person name="Sykes S."/>
            <person name="Wortman J."/>
            <person name="Nusbaum C."/>
            <person name="Birren B."/>
        </authorList>
    </citation>
    <scope>NUCLEOTIDE SEQUENCE [LARGE SCALE GENOMIC DNA]</scope>
    <source>
        <strain evidence="9 10">VS20</strain>
    </source>
</reference>
<dbReference type="PANTHER" id="PTHR10015">
    <property type="entry name" value="HEAT SHOCK TRANSCRIPTION FACTOR"/>
    <property type="match status" value="1"/>
</dbReference>
<evidence type="ECO:0000256" key="4">
    <source>
        <dbReference type="ARBA" id="ARBA00023163"/>
    </source>
</evidence>
<gene>
    <name evidence="9" type="ORF">SDRG_13211</name>
</gene>
<dbReference type="AlphaFoldDB" id="T0Q3B7"/>
<feature type="coiled-coil region" evidence="7">
    <location>
        <begin position="122"/>
        <end position="149"/>
    </location>
</feature>
<dbReference type="OrthoDB" id="60033at2759"/>
<dbReference type="InterPro" id="IPR000232">
    <property type="entry name" value="HSF_DNA-bd"/>
</dbReference>
<name>T0Q3B7_SAPDV</name>
<comment type="subcellular location">
    <subcellularLocation>
        <location evidence="1">Nucleus</location>
    </subcellularLocation>
</comment>
<dbReference type="SUPFAM" id="SSF46785">
    <property type="entry name" value="Winged helix' DNA-binding domain"/>
    <property type="match status" value="1"/>
</dbReference>
<dbReference type="RefSeq" id="XP_008617515.1">
    <property type="nucleotide sequence ID" value="XM_008619293.1"/>
</dbReference>
<keyword evidence="10" id="KW-1185">Reference proteome</keyword>
<dbReference type="eggNOG" id="KOG0627">
    <property type="taxonomic scope" value="Eukaryota"/>
</dbReference>
<dbReference type="InterPro" id="IPR036390">
    <property type="entry name" value="WH_DNA-bd_sf"/>
</dbReference>
<dbReference type="EMBL" id="JH767188">
    <property type="protein sequence ID" value="EQC29056.1"/>
    <property type="molecule type" value="Genomic_DNA"/>
</dbReference>
<feature type="domain" description="HSF-type DNA-binding" evidence="8">
    <location>
        <begin position="4"/>
        <end position="101"/>
    </location>
</feature>
<evidence type="ECO:0000256" key="5">
    <source>
        <dbReference type="ARBA" id="ARBA00023242"/>
    </source>
</evidence>
<keyword evidence="2" id="KW-0805">Transcription regulation</keyword>
<dbReference type="FunFam" id="1.10.10.10:FF:000027">
    <property type="entry name" value="Heat shock transcription factor 1"/>
    <property type="match status" value="1"/>
</dbReference>
<dbReference type="SMART" id="SM00415">
    <property type="entry name" value="HSF"/>
    <property type="match status" value="1"/>
</dbReference>
<dbReference type="GO" id="GO:0003700">
    <property type="term" value="F:DNA-binding transcription factor activity"/>
    <property type="evidence" value="ECO:0007669"/>
    <property type="project" value="InterPro"/>
</dbReference>
<evidence type="ECO:0000313" key="10">
    <source>
        <dbReference type="Proteomes" id="UP000030762"/>
    </source>
</evidence>